<evidence type="ECO:0000256" key="8">
    <source>
        <dbReference type="ARBA" id="ARBA00023004"/>
    </source>
</evidence>
<evidence type="ECO:0000256" key="12">
    <source>
        <dbReference type="PIRSR" id="PIRSR604793-1"/>
    </source>
</evidence>
<dbReference type="Gene3D" id="2.60.40.730">
    <property type="entry name" value="SOR catalytic domain"/>
    <property type="match status" value="1"/>
</dbReference>
<proteinExistence type="inferred from homology"/>
<sequence length="124" mass="13720">MTSRLEVYRCEICGNMVEVLHSGGGTLVCCGKPMTHLEEGVTDAATEKHVPVIKKSGDTVTVTIGEVLHPMEEKHYIEFIELIADGSVYRKFLKPGDAPKAVFKVTADKLFAREFCNLHGLWKA</sequence>
<keyword evidence="8 12" id="KW-0408">Iron</keyword>
<dbReference type="SUPFAM" id="SSF49367">
    <property type="entry name" value="Superoxide reductase-like"/>
    <property type="match status" value="1"/>
</dbReference>
<dbReference type="GO" id="GO:0005506">
    <property type="term" value="F:iron ion binding"/>
    <property type="evidence" value="ECO:0007669"/>
    <property type="project" value="InterPro"/>
</dbReference>
<feature type="binding site" evidence="12">
    <location>
        <position position="10"/>
    </location>
    <ligand>
        <name>Fe cation</name>
        <dbReference type="ChEBI" id="CHEBI:24875"/>
        <label>1</label>
    </ligand>
</feature>
<dbReference type="InterPro" id="IPR036073">
    <property type="entry name" value="Desulfoferrodoxin_Fe-bd_dom_sf"/>
</dbReference>
<dbReference type="InterPro" id="IPR051233">
    <property type="entry name" value="Desulfoferrodoxin_SOR"/>
</dbReference>
<dbReference type="Pfam" id="PF01880">
    <property type="entry name" value="Desulfoferrodox"/>
    <property type="match status" value="1"/>
</dbReference>
<feature type="binding site" evidence="12">
    <location>
        <position position="75"/>
    </location>
    <ligand>
        <name>Fe cation</name>
        <dbReference type="ChEBI" id="CHEBI:24875"/>
        <label>2</label>
        <note>catalytic</note>
    </ligand>
</feature>
<keyword evidence="7" id="KW-0249">Electron transport</keyword>
<name>A0A948RYH4_UNCEI</name>
<dbReference type="EMBL" id="JAHJDP010000099">
    <property type="protein sequence ID" value="MBU2692766.1"/>
    <property type="molecule type" value="Genomic_DNA"/>
</dbReference>
<dbReference type="GO" id="GO:0019430">
    <property type="term" value="P:removal of superoxide radicals"/>
    <property type="evidence" value="ECO:0007669"/>
    <property type="project" value="InterPro"/>
</dbReference>
<comment type="cofactor">
    <cofactor evidence="1">
        <name>Cu(2+)</name>
        <dbReference type="ChEBI" id="CHEBI:29036"/>
    </cofactor>
</comment>
<comment type="caution">
    <text evidence="15">The sequence shown here is derived from an EMBL/GenBank/DDBJ whole genome shotgun (WGS) entry which is preliminary data.</text>
</comment>
<dbReference type="GO" id="GO:0050605">
    <property type="term" value="F:superoxide reductase activity"/>
    <property type="evidence" value="ECO:0007669"/>
    <property type="project" value="UniProtKB-EC"/>
</dbReference>
<evidence type="ECO:0000256" key="4">
    <source>
        <dbReference type="ARBA" id="ARBA00014839"/>
    </source>
</evidence>
<comment type="cofactor">
    <cofactor evidence="12">
        <name>Fe(3+)</name>
        <dbReference type="ChEBI" id="CHEBI:29034"/>
    </cofactor>
    <text evidence="12">Binds 1 Fe(3+) ion per subunit. The iron ion 1 is coordinated via 4 cysteine residues.</text>
</comment>
<feature type="binding site" evidence="12">
    <location>
        <position position="119"/>
    </location>
    <ligand>
        <name>Fe cation</name>
        <dbReference type="ChEBI" id="CHEBI:24875"/>
        <label>2</label>
        <note>catalytic</note>
    </ligand>
</feature>
<feature type="binding site" evidence="12">
    <location>
        <position position="69"/>
    </location>
    <ligand>
        <name>Fe cation</name>
        <dbReference type="ChEBI" id="CHEBI:24875"/>
        <label>2</label>
        <note>catalytic</note>
    </ligand>
</feature>
<dbReference type="Gene3D" id="2.20.28.100">
    <property type="entry name" value="Desulphoferrodoxin, N-terminal domain"/>
    <property type="match status" value="1"/>
</dbReference>
<dbReference type="CDD" id="cd03171">
    <property type="entry name" value="SORL_Dfx_classI"/>
    <property type="match status" value="1"/>
</dbReference>
<feature type="domain" description="Desulfoferrodoxin N-terminal" evidence="14">
    <location>
        <begin position="2"/>
        <end position="36"/>
    </location>
</feature>
<dbReference type="SUPFAM" id="SSF57802">
    <property type="entry name" value="Rubredoxin-like"/>
    <property type="match status" value="1"/>
</dbReference>
<feature type="binding site" evidence="12">
    <location>
        <position position="30"/>
    </location>
    <ligand>
        <name>Fe cation</name>
        <dbReference type="ChEBI" id="CHEBI:24875"/>
        <label>1</label>
    </ligand>
</feature>
<gene>
    <name evidence="15" type="ORF">KJ970_17755</name>
</gene>
<comment type="catalytic activity">
    <reaction evidence="11">
        <text>reduced [rubredoxin] + superoxide + 2 H(+) = oxidized [rubredoxin] + H2O2</text>
        <dbReference type="Rhea" id="RHEA:21324"/>
        <dbReference type="Rhea" id="RHEA-COMP:10302"/>
        <dbReference type="Rhea" id="RHEA-COMP:10303"/>
        <dbReference type="ChEBI" id="CHEBI:15378"/>
        <dbReference type="ChEBI" id="CHEBI:16240"/>
        <dbReference type="ChEBI" id="CHEBI:18421"/>
        <dbReference type="ChEBI" id="CHEBI:29033"/>
        <dbReference type="ChEBI" id="CHEBI:29034"/>
        <dbReference type="EC" id="1.15.1.2"/>
    </reaction>
</comment>
<dbReference type="InterPro" id="IPR002742">
    <property type="entry name" value="Desulfoferrodoxin_Fe-bd_dom"/>
</dbReference>
<keyword evidence="6 12" id="KW-0479">Metal-binding</keyword>
<evidence type="ECO:0000256" key="1">
    <source>
        <dbReference type="ARBA" id="ARBA00001973"/>
    </source>
</evidence>
<dbReference type="EC" id="1.15.1.2" evidence="3"/>
<dbReference type="NCBIfam" id="TIGR00319">
    <property type="entry name" value="desulf_FeS4"/>
    <property type="match status" value="1"/>
</dbReference>
<dbReference type="CDD" id="cd00974">
    <property type="entry name" value="DSRD"/>
    <property type="match status" value="1"/>
</dbReference>
<dbReference type="InterPro" id="IPR004793">
    <property type="entry name" value="Desulfoferrodoxin_rbo"/>
</dbReference>
<evidence type="ECO:0000313" key="16">
    <source>
        <dbReference type="Proteomes" id="UP000777784"/>
    </source>
</evidence>
<reference evidence="15" key="1">
    <citation type="submission" date="2021-05" db="EMBL/GenBank/DDBJ databases">
        <title>Energy efficiency and biological interactions define the core microbiome of deep oligotrophic groundwater.</title>
        <authorList>
            <person name="Mehrshad M."/>
            <person name="Lopez-Fernandez M."/>
            <person name="Bell E."/>
            <person name="Bernier-Latmani R."/>
            <person name="Bertilsson S."/>
            <person name="Dopson M."/>
        </authorList>
    </citation>
    <scope>NUCLEOTIDE SEQUENCE</scope>
    <source>
        <strain evidence="15">Modern_marine.mb.64</strain>
    </source>
</reference>
<evidence type="ECO:0000256" key="9">
    <source>
        <dbReference type="ARBA" id="ARBA00024690"/>
    </source>
</evidence>
<feature type="binding site" evidence="12">
    <location>
        <position position="13"/>
    </location>
    <ligand>
        <name>Fe cation</name>
        <dbReference type="ChEBI" id="CHEBI:24875"/>
        <label>1</label>
    </ligand>
</feature>
<dbReference type="PANTHER" id="PTHR36541:SF1">
    <property type="entry name" value="SUPEROXIDE REDUCTASE-RELATED"/>
    <property type="match status" value="1"/>
</dbReference>
<comment type="cofactor">
    <cofactor evidence="12">
        <name>Fe(2+)</name>
        <dbReference type="ChEBI" id="CHEBI:29033"/>
    </cofactor>
    <text evidence="12">Binds 1 Fe(2+) ion per subunit. The iron ion 2 is coordinated via four histidines and one cysteine residue.</text>
</comment>
<comment type="similarity">
    <text evidence="2">Belongs to the desulfoferrodoxin family.</text>
</comment>
<dbReference type="NCBIfam" id="TIGR00332">
    <property type="entry name" value="neela_ferrous"/>
    <property type="match status" value="1"/>
</dbReference>
<dbReference type="Proteomes" id="UP000777784">
    <property type="component" value="Unassembled WGS sequence"/>
</dbReference>
<feature type="binding site" evidence="12">
    <location>
        <position position="29"/>
    </location>
    <ligand>
        <name>Fe cation</name>
        <dbReference type="ChEBI" id="CHEBI:24875"/>
        <label>1</label>
    </ligand>
</feature>
<dbReference type="InterPro" id="IPR038094">
    <property type="entry name" value="Desulfoferrodoxin_N_sf"/>
</dbReference>
<feature type="binding site" evidence="12">
    <location>
        <position position="116"/>
    </location>
    <ligand>
        <name>Fe cation</name>
        <dbReference type="ChEBI" id="CHEBI:24875"/>
        <label>2</label>
        <note>catalytic</note>
    </ligand>
</feature>
<evidence type="ECO:0000256" key="6">
    <source>
        <dbReference type="ARBA" id="ARBA00022723"/>
    </source>
</evidence>
<evidence type="ECO:0000256" key="5">
    <source>
        <dbReference type="ARBA" id="ARBA00022448"/>
    </source>
</evidence>
<evidence type="ECO:0000256" key="3">
    <source>
        <dbReference type="ARBA" id="ARBA00012679"/>
    </source>
</evidence>
<evidence type="ECO:0000256" key="10">
    <source>
        <dbReference type="ARBA" id="ARBA00031398"/>
    </source>
</evidence>
<dbReference type="InterPro" id="IPR004462">
    <property type="entry name" value="Desulfoferrodoxin_N"/>
</dbReference>
<evidence type="ECO:0000256" key="11">
    <source>
        <dbReference type="ARBA" id="ARBA00047448"/>
    </source>
</evidence>
<evidence type="ECO:0000256" key="2">
    <source>
        <dbReference type="ARBA" id="ARBA00005941"/>
    </source>
</evidence>
<feature type="binding site" evidence="12">
    <location>
        <position position="49"/>
    </location>
    <ligand>
        <name>Fe cation</name>
        <dbReference type="ChEBI" id="CHEBI:24875"/>
        <label>2</label>
        <note>catalytic</note>
    </ligand>
</feature>
<accession>A0A948RYH4</accession>
<feature type="domain" description="Desulfoferrodoxin ferrous iron-binding" evidence="13">
    <location>
        <begin position="43"/>
        <end position="123"/>
    </location>
</feature>
<dbReference type="PANTHER" id="PTHR36541">
    <property type="entry name" value="SUPEROXIDE REDUCTASE-RELATED"/>
    <property type="match status" value="1"/>
</dbReference>
<protein>
    <recommendedName>
        <fullName evidence="4">Desulfoferrodoxin</fullName>
        <ecNumber evidence="3">1.15.1.2</ecNumber>
    </recommendedName>
    <alternativeName>
        <fullName evidence="10">Superoxide reductase</fullName>
    </alternativeName>
</protein>
<comment type="function">
    <text evidence="9">Catalyzes the one-electron reduction of superoxide anion radical to hydrogen peroxide at a nonheme ferrous iron center. Plays a fundamental role in case of oxidative stress via its superoxide detoxification activity.</text>
</comment>
<evidence type="ECO:0000259" key="14">
    <source>
        <dbReference type="Pfam" id="PF06397"/>
    </source>
</evidence>
<dbReference type="NCBIfam" id="TIGR00320">
    <property type="entry name" value="dfx_rbo"/>
    <property type="match status" value="1"/>
</dbReference>
<dbReference type="AlphaFoldDB" id="A0A948RYH4"/>
<dbReference type="Pfam" id="PF06397">
    <property type="entry name" value="Desulfoferrod_N"/>
    <property type="match status" value="1"/>
</dbReference>
<evidence type="ECO:0000256" key="7">
    <source>
        <dbReference type="ARBA" id="ARBA00022982"/>
    </source>
</evidence>
<organism evidence="15 16">
    <name type="scientific">Eiseniibacteriota bacterium</name>
    <dbReference type="NCBI Taxonomy" id="2212470"/>
    <lineage>
        <taxon>Bacteria</taxon>
        <taxon>Candidatus Eiseniibacteriota</taxon>
    </lineage>
</organism>
<evidence type="ECO:0000259" key="13">
    <source>
        <dbReference type="Pfam" id="PF01880"/>
    </source>
</evidence>
<evidence type="ECO:0000313" key="15">
    <source>
        <dbReference type="EMBL" id="MBU2692766.1"/>
    </source>
</evidence>
<keyword evidence="5" id="KW-0813">Transport</keyword>